<name>A0ABW0BMY1_9ACTN</name>
<proteinExistence type="predicted"/>
<keyword evidence="3" id="KW-1185">Reference proteome</keyword>
<dbReference type="EMBL" id="JBHSKD010000026">
    <property type="protein sequence ID" value="MFC5178543.1"/>
    <property type="molecule type" value="Genomic_DNA"/>
</dbReference>
<reference evidence="3" key="1">
    <citation type="journal article" date="2019" name="Int. J. Syst. Evol. Microbiol.">
        <title>The Global Catalogue of Microorganisms (GCM) 10K type strain sequencing project: providing services to taxonomists for standard genome sequencing and annotation.</title>
        <authorList>
            <consortium name="The Broad Institute Genomics Platform"/>
            <consortium name="The Broad Institute Genome Sequencing Center for Infectious Disease"/>
            <person name="Wu L."/>
            <person name="Ma J."/>
        </authorList>
    </citation>
    <scope>NUCLEOTIDE SEQUENCE [LARGE SCALE GENOMIC DNA]</scope>
    <source>
        <strain evidence="3">DFY41</strain>
    </source>
</reference>
<organism evidence="2 3">
    <name type="scientific">Nocardioides taihuensis</name>
    <dbReference type="NCBI Taxonomy" id="1835606"/>
    <lineage>
        <taxon>Bacteria</taxon>
        <taxon>Bacillati</taxon>
        <taxon>Actinomycetota</taxon>
        <taxon>Actinomycetes</taxon>
        <taxon>Propionibacteriales</taxon>
        <taxon>Nocardioidaceae</taxon>
        <taxon>Nocardioides</taxon>
    </lineage>
</organism>
<accession>A0ABW0BMY1</accession>
<dbReference type="PANTHER" id="PTHR38011">
    <property type="entry name" value="DIHYDROFOLATE REDUCTASE FAMILY PROTEIN (AFU_ORTHOLOGUE AFUA_8G06820)"/>
    <property type="match status" value="1"/>
</dbReference>
<evidence type="ECO:0000259" key="1">
    <source>
        <dbReference type="Pfam" id="PF01872"/>
    </source>
</evidence>
<feature type="domain" description="Bacterial bifunctional deaminase-reductase C-terminal" evidence="1">
    <location>
        <begin position="77"/>
        <end position="174"/>
    </location>
</feature>
<gene>
    <name evidence="2" type="ORF">ACFPGP_17830</name>
</gene>
<dbReference type="Proteomes" id="UP001596087">
    <property type="component" value="Unassembled WGS sequence"/>
</dbReference>
<evidence type="ECO:0000313" key="2">
    <source>
        <dbReference type="EMBL" id="MFC5178543.1"/>
    </source>
</evidence>
<dbReference type="SUPFAM" id="SSF53597">
    <property type="entry name" value="Dihydrofolate reductase-like"/>
    <property type="match status" value="1"/>
</dbReference>
<evidence type="ECO:0000313" key="3">
    <source>
        <dbReference type="Proteomes" id="UP001596087"/>
    </source>
</evidence>
<dbReference type="InterPro" id="IPR050765">
    <property type="entry name" value="Riboflavin_Biosynth_HTPR"/>
</dbReference>
<sequence>MGKVLYYTACTLDGFIADEAGSLDWLFEVPSSGDDSSWEAFIGRVGALAMGATTYTWVVEHEALLDHPERWTEWYGDRPCWVFTHRDLPRIRGVDVRFVEGDVRPVHAEMDATGRDSWVVGGGDLVGQFDDAGLLDEIHLGMCPVTLGAGAPLLPRRITSERLTLRSVEQDGQRARLVLDVAR</sequence>
<dbReference type="Gene3D" id="3.40.430.10">
    <property type="entry name" value="Dihydrofolate Reductase, subunit A"/>
    <property type="match status" value="1"/>
</dbReference>
<dbReference type="InterPro" id="IPR024072">
    <property type="entry name" value="DHFR-like_dom_sf"/>
</dbReference>
<dbReference type="Pfam" id="PF01872">
    <property type="entry name" value="RibD_C"/>
    <property type="match status" value="1"/>
</dbReference>
<comment type="caution">
    <text evidence="2">The sequence shown here is derived from an EMBL/GenBank/DDBJ whole genome shotgun (WGS) entry which is preliminary data.</text>
</comment>
<protein>
    <submittedName>
        <fullName evidence="2">Dihydrofolate reductase family protein</fullName>
    </submittedName>
</protein>
<dbReference type="RefSeq" id="WP_378592169.1">
    <property type="nucleotide sequence ID" value="NZ_JBHSKD010000026.1"/>
</dbReference>
<dbReference type="PANTHER" id="PTHR38011:SF11">
    <property type="entry name" value="2,5-DIAMINO-6-RIBOSYLAMINO-4(3H)-PYRIMIDINONE 5'-PHOSPHATE REDUCTASE"/>
    <property type="match status" value="1"/>
</dbReference>
<dbReference type="InterPro" id="IPR002734">
    <property type="entry name" value="RibDG_C"/>
</dbReference>